<dbReference type="Proteomes" id="UP001491310">
    <property type="component" value="Unassembled WGS sequence"/>
</dbReference>
<reference evidence="2 3" key="1">
    <citation type="journal article" date="2024" name="Nat. Commun.">
        <title>Phylogenomics reveals the evolutionary origins of lichenization in chlorophyte algae.</title>
        <authorList>
            <person name="Puginier C."/>
            <person name="Libourel C."/>
            <person name="Otte J."/>
            <person name="Skaloud P."/>
            <person name="Haon M."/>
            <person name="Grisel S."/>
            <person name="Petersen M."/>
            <person name="Berrin J.G."/>
            <person name="Delaux P.M."/>
            <person name="Dal Grande F."/>
            <person name="Keller J."/>
        </authorList>
    </citation>
    <scope>NUCLEOTIDE SEQUENCE [LARGE SCALE GENOMIC DNA]</scope>
    <source>
        <strain evidence="2 3">SAG 216-7</strain>
    </source>
</reference>
<organism evidence="2 3">
    <name type="scientific">Coccomyxa subellipsoidea</name>
    <dbReference type="NCBI Taxonomy" id="248742"/>
    <lineage>
        <taxon>Eukaryota</taxon>
        <taxon>Viridiplantae</taxon>
        <taxon>Chlorophyta</taxon>
        <taxon>core chlorophytes</taxon>
        <taxon>Trebouxiophyceae</taxon>
        <taxon>Trebouxiophyceae incertae sedis</taxon>
        <taxon>Coccomyxaceae</taxon>
        <taxon>Coccomyxa</taxon>
    </lineage>
</organism>
<protein>
    <submittedName>
        <fullName evidence="2">Uncharacterized protein</fullName>
    </submittedName>
</protein>
<feature type="signal peptide" evidence="1">
    <location>
        <begin position="1"/>
        <end position="23"/>
    </location>
</feature>
<sequence>MEYQCHGSSILLLFGSFHWYVHQAPVTPGRAGAHRRGGPPAAAGRTAASYFGAAAGDVNGAYSGSSDNGDLLSWERLAAQHGSAAVIVLGDGGSWRSVTAASDAPAVLPSTEARPQYSALADAAAEDEAVPPLLSHAAFHLGRAGGSDTVQEASQEVGGSSSIQTRALPRLALEVTNDTAHALVEASPSSTQRVMGSLMRRGDF</sequence>
<comment type="caution">
    <text evidence="2">The sequence shown here is derived from an EMBL/GenBank/DDBJ whole genome shotgun (WGS) entry which is preliminary data.</text>
</comment>
<keyword evidence="1" id="KW-0732">Signal</keyword>
<feature type="chain" id="PRO_5047128854" evidence="1">
    <location>
        <begin position="24"/>
        <end position="204"/>
    </location>
</feature>
<proteinExistence type="predicted"/>
<evidence type="ECO:0000313" key="3">
    <source>
        <dbReference type="Proteomes" id="UP001491310"/>
    </source>
</evidence>
<evidence type="ECO:0000313" key="2">
    <source>
        <dbReference type="EMBL" id="KAK9918753.1"/>
    </source>
</evidence>
<name>A0ABR2Z3R9_9CHLO</name>
<evidence type="ECO:0000256" key="1">
    <source>
        <dbReference type="SAM" id="SignalP"/>
    </source>
</evidence>
<gene>
    <name evidence="2" type="ORF">WJX75_006611</name>
</gene>
<keyword evidence="3" id="KW-1185">Reference proteome</keyword>
<dbReference type="EMBL" id="JALJOT010000001">
    <property type="protein sequence ID" value="KAK9918753.1"/>
    <property type="molecule type" value="Genomic_DNA"/>
</dbReference>
<accession>A0ABR2Z3R9</accession>